<dbReference type="InterPro" id="IPR052337">
    <property type="entry name" value="SAT4-like"/>
</dbReference>
<evidence type="ECO:0000313" key="9">
    <source>
        <dbReference type="Proteomes" id="UP000799438"/>
    </source>
</evidence>
<keyword evidence="9" id="KW-1185">Reference proteome</keyword>
<feature type="transmembrane region" description="Helical" evidence="6">
    <location>
        <begin position="90"/>
        <end position="109"/>
    </location>
</feature>
<reference evidence="8" key="1">
    <citation type="journal article" date="2020" name="Stud. Mycol.">
        <title>101 Dothideomycetes genomes: a test case for predicting lifestyles and emergence of pathogens.</title>
        <authorList>
            <person name="Haridas S."/>
            <person name="Albert R."/>
            <person name="Binder M."/>
            <person name="Bloem J."/>
            <person name="Labutti K."/>
            <person name="Salamov A."/>
            <person name="Andreopoulos B."/>
            <person name="Baker S."/>
            <person name="Barry K."/>
            <person name="Bills G."/>
            <person name="Bluhm B."/>
            <person name="Cannon C."/>
            <person name="Castanera R."/>
            <person name="Culley D."/>
            <person name="Daum C."/>
            <person name="Ezra D."/>
            <person name="Gonzalez J."/>
            <person name="Henrissat B."/>
            <person name="Kuo A."/>
            <person name="Liang C."/>
            <person name="Lipzen A."/>
            <person name="Lutzoni F."/>
            <person name="Magnuson J."/>
            <person name="Mondo S."/>
            <person name="Nolan M."/>
            <person name="Ohm R."/>
            <person name="Pangilinan J."/>
            <person name="Park H.-J."/>
            <person name="Ramirez L."/>
            <person name="Alfaro M."/>
            <person name="Sun H."/>
            <person name="Tritt A."/>
            <person name="Yoshinaga Y."/>
            <person name="Zwiers L.-H."/>
            <person name="Turgeon B."/>
            <person name="Goodwin S."/>
            <person name="Spatafora J."/>
            <person name="Crous P."/>
            <person name="Grigoriev I."/>
        </authorList>
    </citation>
    <scope>NUCLEOTIDE SEQUENCE</scope>
    <source>
        <strain evidence="8">CBS 121167</strain>
    </source>
</reference>
<comment type="subcellular location">
    <subcellularLocation>
        <location evidence="1">Membrane</location>
        <topology evidence="1">Multi-pass membrane protein</topology>
    </subcellularLocation>
</comment>
<evidence type="ECO:0000256" key="1">
    <source>
        <dbReference type="ARBA" id="ARBA00004141"/>
    </source>
</evidence>
<dbReference type="Pfam" id="PF20684">
    <property type="entry name" value="Fung_rhodopsin"/>
    <property type="match status" value="1"/>
</dbReference>
<dbReference type="Proteomes" id="UP000799438">
    <property type="component" value="Unassembled WGS sequence"/>
</dbReference>
<proteinExistence type="inferred from homology"/>
<gene>
    <name evidence="8" type="ORF">K452DRAFT_167330</name>
</gene>
<dbReference type="RefSeq" id="XP_033398900.1">
    <property type="nucleotide sequence ID" value="XM_033535747.1"/>
</dbReference>
<dbReference type="EMBL" id="ML995482">
    <property type="protein sequence ID" value="KAF2143188.1"/>
    <property type="molecule type" value="Genomic_DNA"/>
</dbReference>
<feature type="domain" description="Rhodopsin" evidence="7">
    <location>
        <begin position="68"/>
        <end position="144"/>
    </location>
</feature>
<dbReference type="GO" id="GO:0016020">
    <property type="term" value="C:membrane"/>
    <property type="evidence" value="ECO:0007669"/>
    <property type="project" value="UniProtKB-SubCell"/>
</dbReference>
<accession>A0A6A6BHV4</accession>
<evidence type="ECO:0000256" key="5">
    <source>
        <dbReference type="ARBA" id="ARBA00038359"/>
    </source>
</evidence>
<dbReference type="PANTHER" id="PTHR33048">
    <property type="entry name" value="PTH11-LIKE INTEGRAL MEMBRANE PROTEIN (AFU_ORTHOLOGUE AFUA_5G11245)"/>
    <property type="match status" value="1"/>
</dbReference>
<evidence type="ECO:0000256" key="4">
    <source>
        <dbReference type="ARBA" id="ARBA00023136"/>
    </source>
</evidence>
<evidence type="ECO:0000256" key="6">
    <source>
        <dbReference type="SAM" id="Phobius"/>
    </source>
</evidence>
<dbReference type="GeneID" id="54293243"/>
<keyword evidence="3 6" id="KW-1133">Transmembrane helix</keyword>
<protein>
    <recommendedName>
        <fullName evidence="7">Rhodopsin domain-containing protein</fullName>
    </recommendedName>
</protein>
<keyword evidence="2 6" id="KW-0812">Transmembrane</keyword>
<organism evidence="8 9">
    <name type="scientific">Aplosporella prunicola CBS 121167</name>
    <dbReference type="NCBI Taxonomy" id="1176127"/>
    <lineage>
        <taxon>Eukaryota</taxon>
        <taxon>Fungi</taxon>
        <taxon>Dikarya</taxon>
        <taxon>Ascomycota</taxon>
        <taxon>Pezizomycotina</taxon>
        <taxon>Dothideomycetes</taxon>
        <taxon>Dothideomycetes incertae sedis</taxon>
        <taxon>Botryosphaeriales</taxon>
        <taxon>Aplosporellaceae</taxon>
        <taxon>Aplosporella</taxon>
    </lineage>
</organism>
<evidence type="ECO:0000313" key="8">
    <source>
        <dbReference type="EMBL" id="KAF2143188.1"/>
    </source>
</evidence>
<sequence>MGSVLILVRWGRRRWLRCFRFVGRFMGLCGLIVCPGYYLGRAELYRHIYVRSDLDGRTIVHLVIGNRFFRLCICCSYLRLTPTLWHIRVLHVVMIITTLYSVFYFFLMLNQCSPISFFWTQFNDHTTGRCLSAPIVIGATCAHNAVSAAGD</sequence>
<evidence type="ECO:0000259" key="7">
    <source>
        <dbReference type="Pfam" id="PF20684"/>
    </source>
</evidence>
<keyword evidence="4 6" id="KW-0472">Membrane</keyword>
<name>A0A6A6BHV4_9PEZI</name>
<dbReference type="InterPro" id="IPR049326">
    <property type="entry name" value="Rhodopsin_dom_fungi"/>
</dbReference>
<feature type="transmembrane region" description="Helical" evidence="6">
    <location>
        <begin position="21"/>
        <end position="39"/>
    </location>
</feature>
<dbReference type="AlphaFoldDB" id="A0A6A6BHV4"/>
<evidence type="ECO:0000256" key="2">
    <source>
        <dbReference type="ARBA" id="ARBA00022692"/>
    </source>
</evidence>
<dbReference type="PANTHER" id="PTHR33048:SF96">
    <property type="entry name" value="INTEGRAL MEMBRANE PROTEIN"/>
    <property type="match status" value="1"/>
</dbReference>
<evidence type="ECO:0000256" key="3">
    <source>
        <dbReference type="ARBA" id="ARBA00022989"/>
    </source>
</evidence>
<comment type="similarity">
    <text evidence="5">Belongs to the SAT4 family.</text>
</comment>
<dbReference type="OrthoDB" id="4682787at2759"/>